<protein>
    <submittedName>
        <fullName evidence="2">Transcriptional regulator, XRE family</fullName>
    </submittedName>
</protein>
<sequence length="269" mass="30775">MPRSPSQQPSPADIRAVFGRNLRALCSAESSISDLCRRIGINRTQFNRYLAGEAFPRPDILQRICAHFEVDARILLEPIETIRADWRLRAALRLRDIAMPPDARPFDHYLMPDGIYRFWRKSFSNPGKYVTGLWQVHTVDSVKMLKSFDIYPQPVRRGTKRFSRKVPYWGVFMQHFDGVSLLCSTGSENVLSFTFFEYGLNGSTRYYNGVTILTRRQMQGTARLSNIVLDRFTGNGSDLLRLARQIGIGDGDQVPEAARRALDRLPSEL</sequence>
<feature type="domain" description="HTH cro/C1-type" evidence="1">
    <location>
        <begin position="31"/>
        <end position="75"/>
    </location>
</feature>
<evidence type="ECO:0000313" key="2">
    <source>
        <dbReference type="EMBL" id="SIS68663.1"/>
    </source>
</evidence>
<keyword evidence="3" id="KW-1185">Reference proteome</keyword>
<dbReference type="RefSeq" id="WP_076529054.1">
    <property type="nucleotide sequence ID" value="NZ_BMEH01000001.1"/>
</dbReference>
<gene>
    <name evidence="2" type="ORF">SAMN05421774_101900</name>
</gene>
<name>A0A1N7L4D1_9RHOB</name>
<dbReference type="Proteomes" id="UP000186141">
    <property type="component" value="Unassembled WGS sequence"/>
</dbReference>
<evidence type="ECO:0000313" key="3">
    <source>
        <dbReference type="Proteomes" id="UP000186141"/>
    </source>
</evidence>
<proteinExistence type="predicted"/>
<dbReference type="PROSITE" id="PS50943">
    <property type="entry name" value="HTH_CROC1"/>
    <property type="match status" value="1"/>
</dbReference>
<dbReference type="AlphaFoldDB" id="A0A1N7L4D1"/>
<dbReference type="OrthoDB" id="8902678at2"/>
<dbReference type="SUPFAM" id="SSF47413">
    <property type="entry name" value="lambda repressor-like DNA-binding domains"/>
    <property type="match status" value="1"/>
</dbReference>
<dbReference type="Pfam" id="PF13560">
    <property type="entry name" value="HTH_31"/>
    <property type="match status" value="1"/>
</dbReference>
<dbReference type="STRING" id="1086013.SAMN05421774_101900"/>
<dbReference type="CDD" id="cd00093">
    <property type="entry name" value="HTH_XRE"/>
    <property type="match status" value="1"/>
</dbReference>
<dbReference type="EMBL" id="FTOT01000001">
    <property type="protein sequence ID" value="SIS68663.1"/>
    <property type="molecule type" value="Genomic_DNA"/>
</dbReference>
<evidence type="ECO:0000259" key="1">
    <source>
        <dbReference type="PROSITE" id="PS50943"/>
    </source>
</evidence>
<dbReference type="InterPro" id="IPR001387">
    <property type="entry name" value="Cro/C1-type_HTH"/>
</dbReference>
<reference evidence="2 3" key="1">
    <citation type="submission" date="2017-01" db="EMBL/GenBank/DDBJ databases">
        <authorList>
            <person name="Mah S.A."/>
            <person name="Swanson W.J."/>
            <person name="Moy G.W."/>
            <person name="Vacquier V.D."/>
        </authorList>
    </citation>
    <scope>NUCLEOTIDE SEQUENCE [LARGE SCALE GENOMIC DNA]</scope>
    <source>
        <strain evidence="2 3">DSM 26375</strain>
    </source>
</reference>
<dbReference type="InterPro" id="IPR010982">
    <property type="entry name" value="Lambda_DNA-bd_dom_sf"/>
</dbReference>
<dbReference type="GO" id="GO:0003677">
    <property type="term" value="F:DNA binding"/>
    <property type="evidence" value="ECO:0007669"/>
    <property type="project" value="InterPro"/>
</dbReference>
<accession>A0A1N7L4D1</accession>
<dbReference type="SMART" id="SM00530">
    <property type="entry name" value="HTH_XRE"/>
    <property type="match status" value="1"/>
</dbReference>
<dbReference type="Gene3D" id="1.10.260.40">
    <property type="entry name" value="lambda repressor-like DNA-binding domains"/>
    <property type="match status" value="1"/>
</dbReference>
<organism evidence="2 3">
    <name type="scientific">Gemmobacter megaterium</name>
    <dbReference type="NCBI Taxonomy" id="1086013"/>
    <lineage>
        <taxon>Bacteria</taxon>
        <taxon>Pseudomonadati</taxon>
        <taxon>Pseudomonadota</taxon>
        <taxon>Alphaproteobacteria</taxon>
        <taxon>Rhodobacterales</taxon>
        <taxon>Paracoccaceae</taxon>
        <taxon>Gemmobacter</taxon>
    </lineage>
</organism>